<dbReference type="PROSITE" id="PS50011">
    <property type="entry name" value="PROTEIN_KINASE_DOM"/>
    <property type="match status" value="1"/>
</dbReference>
<dbReference type="PANTHER" id="PTHR47907">
    <property type="entry name" value="PROTEIN KINASE DOMAIN-CONTAINING PROTEIN"/>
    <property type="match status" value="1"/>
</dbReference>
<dbReference type="InterPro" id="IPR051744">
    <property type="entry name" value="AP2_assoc_SerThr_kinase"/>
</dbReference>
<evidence type="ECO:0000259" key="1">
    <source>
        <dbReference type="PROSITE" id="PS50011"/>
    </source>
</evidence>
<dbReference type="SMART" id="SM00220">
    <property type="entry name" value="S_TKc"/>
    <property type="match status" value="1"/>
</dbReference>
<dbReference type="GO" id="GO:0004672">
    <property type="term" value="F:protein kinase activity"/>
    <property type="evidence" value="ECO:0007669"/>
    <property type="project" value="InterPro"/>
</dbReference>
<dbReference type="GO" id="GO:0005524">
    <property type="term" value="F:ATP binding"/>
    <property type="evidence" value="ECO:0007669"/>
    <property type="project" value="InterPro"/>
</dbReference>
<feature type="domain" description="Protein kinase" evidence="1">
    <location>
        <begin position="34"/>
        <end position="179"/>
    </location>
</feature>
<organism evidence="2 3">
    <name type="scientific">Diabrotica balteata</name>
    <name type="common">Banded cucumber beetle</name>
    <dbReference type="NCBI Taxonomy" id="107213"/>
    <lineage>
        <taxon>Eukaryota</taxon>
        <taxon>Metazoa</taxon>
        <taxon>Ecdysozoa</taxon>
        <taxon>Arthropoda</taxon>
        <taxon>Hexapoda</taxon>
        <taxon>Insecta</taxon>
        <taxon>Pterygota</taxon>
        <taxon>Neoptera</taxon>
        <taxon>Endopterygota</taxon>
        <taxon>Coleoptera</taxon>
        <taxon>Polyphaga</taxon>
        <taxon>Cucujiformia</taxon>
        <taxon>Chrysomeloidea</taxon>
        <taxon>Chrysomelidae</taxon>
        <taxon>Galerucinae</taxon>
        <taxon>Diabroticina</taxon>
        <taxon>Diabroticites</taxon>
        <taxon>Diabrotica</taxon>
    </lineage>
</organism>
<evidence type="ECO:0000313" key="2">
    <source>
        <dbReference type="EMBL" id="CAG9827715.1"/>
    </source>
</evidence>
<evidence type="ECO:0000313" key="3">
    <source>
        <dbReference type="Proteomes" id="UP001153709"/>
    </source>
</evidence>
<keyword evidence="3" id="KW-1185">Reference proteome</keyword>
<dbReference type="EMBL" id="OU898276">
    <property type="protein sequence ID" value="CAG9827715.1"/>
    <property type="molecule type" value="Genomic_DNA"/>
</dbReference>
<dbReference type="Proteomes" id="UP001153709">
    <property type="component" value="Chromosome 1"/>
</dbReference>
<dbReference type="SUPFAM" id="SSF56112">
    <property type="entry name" value="Protein kinase-like (PK-like)"/>
    <property type="match status" value="1"/>
</dbReference>
<proteinExistence type="predicted"/>
<dbReference type="Pfam" id="PF00069">
    <property type="entry name" value="Pkinase"/>
    <property type="match status" value="1"/>
</dbReference>
<sequence length="179" mass="19991">MKKLFSKIETKIDNTSRESNNYTGKVFIVGRQTVTVEDVLAEGGFAIVYSVKASNGSRYALKRMYVNNEQDLNVAKREIQIASSLSGHKNIIGYVDSSLTATGGGVYEVLLLMPYCQENVFGMMKSRGKATFTESEVLTIFCDTCEAVSRLHHCKTPIIHRDLKVSIIYSKFLTDPVFL</sequence>
<accession>A0A9N9SR28</accession>
<dbReference type="PANTHER" id="PTHR47907:SF5">
    <property type="entry name" value="AP2 ASSOCIATED KINASE 1"/>
    <property type="match status" value="1"/>
</dbReference>
<dbReference type="Gene3D" id="1.10.510.10">
    <property type="entry name" value="Transferase(Phosphotransferase) domain 1"/>
    <property type="match status" value="1"/>
</dbReference>
<name>A0A9N9SR28_DIABA</name>
<reference evidence="2" key="1">
    <citation type="submission" date="2022-01" db="EMBL/GenBank/DDBJ databases">
        <authorList>
            <person name="King R."/>
        </authorList>
    </citation>
    <scope>NUCLEOTIDE SEQUENCE</scope>
</reference>
<dbReference type="InterPro" id="IPR000719">
    <property type="entry name" value="Prot_kinase_dom"/>
</dbReference>
<dbReference type="InterPro" id="IPR011009">
    <property type="entry name" value="Kinase-like_dom_sf"/>
</dbReference>
<protein>
    <recommendedName>
        <fullName evidence="1">Protein kinase domain-containing protein</fullName>
    </recommendedName>
</protein>
<dbReference type="AlphaFoldDB" id="A0A9N9SR28"/>
<dbReference type="OrthoDB" id="2018507at2759"/>
<gene>
    <name evidence="2" type="ORF">DIABBA_LOCUS1695</name>
</gene>